<organism evidence="2 3">
    <name type="scientific">Aquirufa regiilacus</name>
    <dbReference type="NCBI Taxonomy" id="3024868"/>
    <lineage>
        <taxon>Bacteria</taxon>
        <taxon>Pseudomonadati</taxon>
        <taxon>Bacteroidota</taxon>
        <taxon>Cytophagia</taxon>
        <taxon>Cytophagales</taxon>
        <taxon>Flectobacillaceae</taxon>
        <taxon>Aquirufa</taxon>
    </lineage>
</organism>
<proteinExistence type="predicted"/>
<name>A0ABU3TUN0_9BACT</name>
<reference evidence="2 3" key="1">
    <citation type="submission" date="2023-09" db="EMBL/GenBank/DDBJ databases">
        <title>Aquirufa genomes.</title>
        <authorList>
            <person name="Pitt A."/>
        </authorList>
    </citation>
    <scope>NUCLEOTIDE SEQUENCE [LARGE SCALE GENOMIC DNA]</scope>
    <source>
        <strain evidence="2 3">LEOWEIH-7C</strain>
    </source>
</reference>
<evidence type="ECO:0000313" key="2">
    <source>
        <dbReference type="EMBL" id="MDU0809550.1"/>
    </source>
</evidence>
<dbReference type="RefSeq" id="WP_315577527.1">
    <property type="nucleotide sequence ID" value="NZ_JARDXH010000009.1"/>
</dbReference>
<accession>A0ABU3TUN0</accession>
<comment type="caution">
    <text evidence="2">The sequence shown here is derived from an EMBL/GenBank/DDBJ whole genome shotgun (WGS) entry which is preliminary data.</text>
</comment>
<keyword evidence="1" id="KW-0812">Transmembrane</keyword>
<keyword evidence="1" id="KW-0472">Membrane</keyword>
<evidence type="ECO:0000313" key="3">
    <source>
        <dbReference type="Proteomes" id="UP001249959"/>
    </source>
</evidence>
<feature type="transmembrane region" description="Helical" evidence="1">
    <location>
        <begin position="53"/>
        <end position="71"/>
    </location>
</feature>
<gene>
    <name evidence="2" type="ORF">PQG45_10945</name>
</gene>
<dbReference type="Pfam" id="PF03203">
    <property type="entry name" value="MerC"/>
    <property type="match status" value="1"/>
</dbReference>
<feature type="transmembrane region" description="Helical" evidence="1">
    <location>
        <begin position="103"/>
        <end position="121"/>
    </location>
</feature>
<feature type="transmembrane region" description="Helical" evidence="1">
    <location>
        <begin position="80"/>
        <end position="97"/>
    </location>
</feature>
<keyword evidence="1" id="KW-1133">Transmembrane helix</keyword>
<feature type="transmembrane region" description="Helical" evidence="1">
    <location>
        <begin position="16"/>
        <end position="41"/>
    </location>
</feature>
<dbReference type="Proteomes" id="UP001249959">
    <property type="component" value="Unassembled WGS sequence"/>
</dbReference>
<evidence type="ECO:0000256" key="1">
    <source>
        <dbReference type="SAM" id="Phobius"/>
    </source>
</evidence>
<dbReference type="EMBL" id="JAVNWW010000006">
    <property type="protein sequence ID" value="MDU0809550.1"/>
    <property type="molecule type" value="Genomic_DNA"/>
</dbReference>
<dbReference type="InterPro" id="IPR004891">
    <property type="entry name" value="Mercury-R_MerC"/>
</dbReference>
<keyword evidence="3" id="KW-1185">Reference proteome</keyword>
<sequence length="134" mass="15198">MSKLKQAKQLIPMEKLGLFLSFACAIHCLAMPFIVFFAPYLLGSIAFSSKVEWILVLLSFGLAAFVLILDFQKHRRLKPLYFLGIAFGFKLIEVALESKSYDWIFGVLLGLSVAYAYWVNYQHKTACTCKMKAS</sequence>
<protein>
    <submittedName>
        <fullName evidence="2">MerC domain-containing protein</fullName>
    </submittedName>
</protein>